<dbReference type="AlphaFoldDB" id="A0A6J4UQ05"/>
<organism evidence="2">
    <name type="scientific">uncultured Thermomicrobiales bacterium</name>
    <dbReference type="NCBI Taxonomy" id="1645740"/>
    <lineage>
        <taxon>Bacteria</taxon>
        <taxon>Pseudomonadati</taxon>
        <taxon>Thermomicrobiota</taxon>
        <taxon>Thermomicrobia</taxon>
        <taxon>Thermomicrobiales</taxon>
        <taxon>environmental samples</taxon>
    </lineage>
</organism>
<feature type="compositionally biased region" description="Low complexity" evidence="1">
    <location>
        <begin position="274"/>
        <end position="289"/>
    </location>
</feature>
<evidence type="ECO:0000313" key="2">
    <source>
        <dbReference type="EMBL" id="CAA9557034.1"/>
    </source>
</evidence>
<dbReference type="EMBL" id="CADCWL010000056">
    <property type="protein sequence ID" value="CAA9557034.1"/>
    <property type="molecule type" value="Genomic_DNA"/>
</dbReference>
<reference evidence="2" key="1">
    <citation type="submission" date="2020-02" db="EMBL/GenBank/DDBJ databases">
        <authorList>
            <person name="Meier V. D."/>
        </authorList>
    </citation>
    <scope>NUCLEOTIDE SEQUENCE</scope>
    <source>
        <strain evidence="2">AVDCRST_MAG19</strain>
    </source>
</reference>
<sequence length="297" mass="31935">MSEQASIAGIAVGRWRSMPRIASPAEERVGITPLVTQHPETVRARCRAYGVARVEVFGSAITDAVHPATSGIGVILEDAPDDAFGIQLTRSDDLKERLETLLSRPVGRVMVGAIRYPRFLGSVNETRHCSRRRDILGLLEDIDEAAGLAVDDTAGMSSAAWQRDRRPPRTVARNFEVIGQAVNPLDHHSRDRSAQIAARRQIIGLRSALVHGADAIGRAGRPRAVSGGAGRDRAGTARRGGEREPVAVGRPLAEPVREHVSDAAGGWNRHRHSAPAIASPSPFASAPLSLVRERGRE</sequence>
<feature type="compositionally biased region" description="Basic and acidic residues" evidence="1">
    <location>
        <begin position="230"/>
        <end position="245"/>
    </location>
</feature>
<feature type="region of interest" description="Disordered" evidence="1">
    <location>
        <begin position="219"/>
        <end position="297"/>
    </location>
</feature>
<name>A0A6J4UQ05_9BACT</name>
<protein>
    <submittedName>
        <fullName evidence="2">Uncharacterized protein</fullName>
    </submittedName>
</protein>
<gene>
    <name evidence="2" type="ORF">AVDCRST_MAG19-1315</name>
</gene>
<evidence type="ECO:0000256" key="1">
    <source>
        <dbReference type="SAM" id="MobiDB-lite"/>
    </source>
</evidence>
<proteinExistence type="predicted"/>
<accession>A0A6J4UQ05</accession>